<dbReference type="EMBL" id="JAGPXD010000002">
    <property type="protein sequence ID" value="KAH7366992.1"/>
    <property type="molecule type" value="Genomic_DNA"/>
</dbReference>
<feature type="compositionally biased region" description="Low complexity" evidence="1">
    <location>
        <begin position="142"/>
        <end position="155"/>
    </location>
</feature>
<dbReference type="AlphaFoldDB" id="A0A8K0TM04"/>
<feature type="compositionally biased region" description="Polar residues" evidence="1">
    <location>
        <begin position="268"/>
        <end position="282"/>
    </location>
</feature>
<feature type="region of interest" description="Disordered" evidence="1">
    <location>
        <begin position="139"/>
        <end position="183"/>
    </location>
</feature>
<sequence>MTTRDWANADQRSQEETSSEFIGWHIGQRTSWIKCQPGGDFTLSADGSAGCCFSQNKRPDGECVIQTACADDGNGVIRNDNEERSCPDDTSCKMMDLFEEYVPGSLPDSSYRVAICMGTKWDDRRTLYMRIADATASASLDPSNTSEASATSEPSTRATVSDDGARPTSSSDASTADDGAPSSSTSKAWIAGAVIGPLFLIALIVLGIWWYKRRSMKRTAIAGGQTLPGSDTTQEMEAKHHSQALSGPGYQNQASYLYDPHHQEHQRWSATTGSPPLSTSPYQPGMHQDGPRAELGTDRPLSPPAELPTQYHR</sequence>
<keyword evidence="2" id="KW-0472">Membrane</keyword>
<feature type="transmembrane region" description="Helical" evidence="2">
    <location>
        <begin position="188"/>
        <end position="211"/>
    </location>
</feature>
<evidence type="ECO:0000256" key="2">
    <source>
        <dbReference type="SAM" id="Phobius"/>
    </source>
</evidence>
<reference evidence="3" key="1">
    <citation type="journal article" date="2021" name="Nat. Commun.">
        <title>Genetic determinants of endophytism in the Arabidopsis root mycobiome.</title>
        <authorList>
            <person name="Mesny F."/>
            <person name="Miyauchi S."/>
            <person name="Thiergart T."/>
            <person name="Pickel B."/>
            <person name="Atanasova L."/>
            <person name="Karlsson M."/>
            <person name="Huettel B."/>
            <person name="Barry K.W."/>
            <person name="Haridas S."/>
            <person name="Chen C."/>
            <person name="Bauer D."/>
            <person name="Andreopoulos W."/>
            <person name="Pangilinan J."/>
            <person name="LaButti K."/>
            <person name="Riley R."/>
            <person name="Lipzen A."/>
            <person name="Clum A."/>
            <person name="Drula E."/>
            <person name="Henrissat B."/>
            <person name="Kohler A."/>
            <person name="Grigoriev I.V."/>
            <person name="Martin F.M."/>
            <person name="Hacquard S."/>
        </authorList>
    </citation>
    <scope>NUCLEOTIDE SEQUENCE</scope>
    <source>
        <strain evidence="3">MPI-CAGE-AT-0016</strain>
    </source>
</reference>
<accession>A0A8K0TM04</accession>
<gene>
    <name evidence="3" type="ORF">B0T11DRAFT_274499</name>
</gene>
<proteinExistence type="predicted"/>
<dbReference type="CDD" id="cd12087">
    <property type="entry name" value="TM_EGFR-like"/>
    <property type="match status" value="1"/>
</dbReference>
<keyword evidence="2" id="KW-1133">Transmembrane helix</keyword>
<keyword evidence="4" id="KW-1185">Reference proteome</keyword>
<evidence type="ECO:0000313" key="4">
    <source>
        <dbReference type="Proteomes" id="UP000813385"/>
    </source>
</evidence>
<name>A0A8K0TM04_9PEZI</name>
<comment type="caution">
    <text evidence="3">The sequence shown here is derived from an EMBL/GenBank/DDBJ whole genome shotgun (WGS) entry which is preliminary data.</text>
</comment>
<protein>
    <submittedName>
        <fullName evidence="3">Uncharacterized protein</fullName>
    </submittedName>
</protein>
<evidence type="ECO:0000256" key="1">
    <source>
        <dbReference type="SAM" id="MobiDB-lite"/>
    </source>
</evidence>
<feature type="region of interest" description="Disordered" evidence="1">
    <location>
        <begin position="223"/>
        <end position="313"/>
    </location>
</feature>
<dbReference type="Proteomes" id="UP000813385">
    <property type="component" value="Unassembled WGS sequence"/>
</dbReference>
<feature type="compositionally biased region" description="Polar residues" evidence="1">
    <location>
        <begin position="243"/>
        <end position="255"/>
    </location>
</feature>
<evidence type="ECO:0000313" key="3">
    <source>
        <dbReference type="EMBL" id="KAH7366992.1"/>
    </source>
</evidence>
<keyword evidence="2" id="KW-0812">Transmembrane</keyword>
<organism evidence="3 4">
    <name type="scientific">Plectosphaerella cucumerina</name>
    <dbReference type="NCBI Taxonomy" id="40658"/>
    <lineage>
        <taxon>Eukaryota</taxon>
        <taxon>Fungi</taxon>
        <taxon>Dikarya</taxon>
        <taxon>Ascomycota</taxon>
        <taxon>Pezizomycotina</taxon>
        <taxon>Sordariomycetes</taxon>
        <taxon>Hypocreomycetidae</taxon>
        <taxon>Glomerellales</taxon>
        <taxon>Plectosphaerellaceae</taxon>
        <taxon>Plectosphaerella</taxon>
    </lineage>
</organism>
<dbReference type="OrthoDB" id="3557178at2759"/>
<feature type="compositionally biased region" description="Low complexity" evidence="1">
    <location>
        <begin position="167"/>
        <end position="183"/>
    </location>
</feature>